<dbReference type="GO" id="GO:0000976">
    <property type="term" value="F:transcription cis-regulatory region binding"/>
    <property type="evidence" value="ECO:0007669"/>
    <property type="project" value="TreeGrafter"/>
</dbReference>
<proteinExistence type="predicted"/>
<feature type="compositionally biased region" description="Basic and acidic residues" evidence="6">
    <location>
        <begin position="252"/>
        <end position="262"/>
    </location>
</feature>
<dbReference type="PANTHER" id="PTHR30055">
    <property type="entry name" value="HTH-TYPE TRANSCRIPTIONAL REGULATOR RUTR"/>
    <property type="match status" value="1"/>
</dbReference>
<keyword evidence="9" id="KW-1185">Reference proteome</keyword>
<sequence>MTLRTAGTRPSGDTKGRILDAAEDLFIEHGFEAMSLRQITSHADVNLAAVNYHFGSKESLIHSMLARRLDKLNEERRLLLDQFERRFADNGKGNGLSCEHVLGALFIPALRLSRDPQNGGRAFLRLLGRAYTDPSSFVRAFLAAHYASVSDRIFEAFARALPHLPKEELGWRLNFSIGALSGVLAGSDPTKLLAPFARGEPMNDLHLISRLASLMVPALKAPLPDETAFATLSAVLDDANAIEAEAAIEAAAARESELETERNAQGLNSTPPGAVNHPGSAESRKPDRADRVDAGASSHGNTPREPGGGSRSALSWPGGTTAGGFRYRVF</sequence>
<dbReference type="Pfam" id="PF00440">
    <property type="entry name" value="TetR_N"/>
    <property type="match status" value="1"/>
</dbReference>
<evidence type="ECO:0000256" key="2">
    <source>
        <dbReference type="ARBA" id="ARBA00023015"/>
    </source>
</evidence>
<dbReference type="InterPro" id="IPR050109">
    <property type="entry name" value="HTH-type_TetR-like_transc_reg"/>
</dbReference>
<dbReference type="SUPFAM" id="SSF48498">
    <property type="entry name" value="Tetracyclin repressor-like, C-terminal domain"/>
    <property type="match status" value="1"/>
</dbReference>
<evidence type="ECO:0000256" key="4">
    <source>
        <dbReference type="ARBA" id="ARBA00023163"/>
    </source>
</evidence>
<accession>A0A6S7B0I0</accession>
<dbReference type="GO" id="GO:0003700">
    <property type="term" value="F:DNA-binding transcription factor activity"/>
    <property type="evidence" value="ECO:0007669"/>
    <property type="project" value="TreeGrafter"/>
</dbReference>
<dbReference type="Gene3D" id="1.10.357.10">
    <property type="entry name" value="Tetracycline Repressor, domain 2"/>
    <property type="match status" value="1"/>
</dbReference>
<reference evidence="8 9" key="1">
    <citation type="submission" date="2020-04" db="EMBL/GenBank/DDBJ databases">
        <authorList>
            <person name="De Canck E."/>
        </authorList>
    </citation>
    <scope>NUCLEOTIDE SEQUENCE [LARGE SCALE GENOMIC DNA]</scope>
    <source>
        <strain evidence="8 9">LMG 28138</strain>
    </source>
</reference>
<feature type="DNA-binding region" description="H-T-H motif" evidence="5">
    <location>
        <begin position="35"/>
        <end position="54"/>
    </location>
</feature>
<evidence type="ECO:0000256" key="6">
    <source>
        <dbReference type="SAM" id="MobiDB-lite"/>
    </source>
</evidence>
<feature type="compositionally biased region" description="Basic and acidic residues" evidence="6">
    <location>
        <begin position="282"/>
        <end position="293"/>
    </location>
</feature>
<dbReference type="InterPro" id="IPR001647">
    <property type="entry name" value="HTH_TetR"/>
</dbReference>
<feature type="domain" description="HTH tetR-type" evidence="7">
    <location>
        <begin position="12"/>
        <end position="72"/>
    </location>
</feature>
<dbReference type="RefSeq" id="WP_175104184.1">
    <property type="nucleotide sequence ID" value="NZ_CADIKM010000005.1"/>
</dbReference>
<gene>
    <name evidence="8" type="ORF">LMG28138_01574</name>
</gene>
<evidence type="ECO:0000313" key="8">
    <source>
        <dbReference type="EMBL" id="CAB3783115.1"/>
    </source>
</evidence>
<keyword evidence="1" id="KW-0678">Repressor</keyword>
<dbReference type="InterPro" id="IPR023772">
    <property type="entry name" value="DNA-bd_HTH_TetR-type_CS"/>
</dbReference>
<protein>
    <recommendedName>
        <fullName evidence="7">HTH tetR-type domain-containing protein</fullName>
    </recommendedName>
</protein>
<dbReference type="InterPro" id="IPR036271">
    <property type="entry name" value="Tet_transcr_reg_TetR-rel_C_sf"/>
</dbReference>
<keyword evidence="2" id="KW-0805">Transcription regulation</keyword>
<evidence type="ECO:0000313" key="9">
    <source>
        <dbReference type="Proteomes" id="UP000494115"/>
    </source>
</evidence>
<evidence type="ECO:0000256" key="3">
    <source>
        <dbReference type="ARBA" id="ARBA00023125"/>
    </source>
</evidence>
<evidence type="ECO:0000256" key="1">
    <source>
        <dbReference type="ARBA" id="ARBA00022491"/>
    </source>
</evidence>
<keyword evidence="3 5" id="KW-0238">DNA-binding</keyword>
<dbReference type="InterPro" id="IPR009057">
    <property type="entry name" value="Homeodomain-like_sf"/>
</dbReference>
<dbReference type="PROSITE" id="PS01081">
    <property type="entry name" value="HTH_TETR_1"/>
    <property type="match status" value="1"/>
</dbReference>
<dbReference type="SUPFAM" id="SSF46689">
    <property type="entry name" value="Homeodomain-like"/>
    <property type="match status" value="1"/>
</dbReference>
<dbReference type="InterPro" id="IPR041586">
    <property type="entry name" value="PsrA_TetR_C"/>
</dbReference>
<name>A0A6S7B0I0_9BURK</name>
<evidence type="ECO:0000256" key="5">
    <source>
        <dbReference type="PROSITE-ProRule" id="PRU00335"/>
    </source>
</evidence>
<dbReference type="PANTHER" id="PTHR30055:SF235">
    <property type="entry name" value="TRANSCRIPTIONAL REGULATORY PROTEIN"/>
    <property type="match status" value="1"/>
</dbReference>
<keyword evidence="4" id="KW-0804">Transcription</keyword>
<feature type="region of interest" description="Disordered" evidence="6">
    <location>
        <begin position="252"/>
        <end position="318"/>
    </location>
</feature>
<dbReference type="Pfam" id="PF17939">
    <property type="entry name" value="TetR_C_30"/>
    <property type="match status" value="1"/>
</dbReference>
<dbReference type="PROSITE" id="PS50977">
    <property type="entry name" value="HTH_TETR_2"/>
    <property type="match status" value="1"/>
</dbReference>
<evidence type="ECO:0000259" key="7">
    <source>
        <dbReference type="PROSITE" id="PS50977"/>
    </source>
</evidence>
<dbReference type="EMBL" id="CADIKM010000005">
    <property type="protein sequence ID" value="CAB3783115.1"/>
    <property type="molecule type" value="Genomic_DNA"/>
</dbReference>
<dbReference type="AlphaFoldDB" id="A0A6S7B0I0"/>
<dbReference type="PRINTS" id="PR00455">
    <property type="entry name" value="HTHTETR"/>
</dbReference>
<organism evidence="8 9">
    <name type="scientific">Pararobbsia alpina</name>
    <dbReference type="NCBI Taxonomy" id="621374"/>
    <lineage>
        <taxon>Bacteria</taxon>
        <taxon>Pseudomonadati</taxon>
        <taxon>Pseudomonadota</taxon>
        <taxon>Betaproteobacteria</taxon>
        <taxon>Burkholderiales</taxon>
        <taxon>Burkholderiaceae</taxon>
        <taxon>Pararobbsia</taxon>
    </lineage>
</organism>
<dbReference type="Proteomes" id="UP000494115">
    <property type="component" value="Unassembled WGS sequence"/>
</dbReference>